<dbReference type="SUPFAM" id="SSF81324">
    <property type="entry name" value="Voltage-gated potassium channels"/>
    <property type="match status" value="1"/>
</dbReference>
<dbReference type="Gene3D" id="3.30.710.10">
    <property type="entry name" value="Potassium Channel Kv1.1, Chain A"/>
    <property type="match status" value="1"/>
</dbReference>
<gene>
    <name evidence="14" type="ORF">NP493_88g04018</name>
</gene>
<reference evidence="14" key="1">
    <citation type="journal article" date="2023" name="Mol. Biol. Evol.">
        <title>Third-Generation Sequencing Reveals the Adaptive Role of the Epigenome in Three Deep-Sea Polychaetes.</title>
        <authorList>
            <person name="Perez M."/>
            <person name="Aroh O."/>
            <person name="Sun Y."/>
            <person name="Lan Y."/>
            <person name="Juniper S.K."/>
            <person name="Young C.R."/>
            <person name="Angers B."/>
            <person name="Qian P.Y."/>
        </authorList>
    </citation>
    <scope>NUCLEOTIDE SEQUENCE</scope>
    <source>
        <strain evidence="14">R07B-5</strain>
    </source>
</reference>
<keyword evidence="5" id="KW-0631">Potassium channel</keyword>
<feature type="transmembrane region" description="Helical" evidence="12">
    <location>
        <begin position="165"/>
        <end position="185"/>
    </location>
</feature>
<dbReference type="InterPro" id="IPR003974">
    <property type="entry name" value="K_chnl_volt-dep_Kv3"/>
</dbReference>
<evidence type="ECO:0000256" key="9">
    <source>
        <dbReference type="ARBA" id="ARBA00023065"/>
    </source>
</evidence>
<evidence type="ECO:0000256" key="3">
    <source>
        <dbReference type="ARBA" id="ARBA00022538"/>
    </source>
</evidence>
<evidence type="ECO:0000256" key="12">
    <source>
        <dbReference type="SAM" id="Phobius"/>
    </source>
</evidence>
<feature type="transmembrane region" description="Helical" evidence="12">
    <location>
        <begin position="285"/>
        <end position="303"/>
    </location>
</feature>
<dbReference type="InterPro" id="IPR003131">
    <property type="entry name" value="T1-type_BTB"/>
</dbReference>
<keyword evidence="8 12" id="KW-1133">Transmembrane helix</keyword>
<dbReference type="InterPro" id="IPR027359">
    <property type="entry name" value="Volt_channel_dom_sf"/>
</dbReference>
<dbReference type="Gene3D" id="1.10.287.70">
    <property type="match status" value="1"/>
</dbReference>
<protein>
    <recommendedName>
        <fullName evidence="13">BTB domain-containing protein</fullName>
    </recommendedName>
</protein>
<keyword evidence="15" id="KW-1185">Reference proteome</keyword>
<keyword evidence="7" id="KW-0630">Potassium</keyword>
<dbReference type="InterPro" id="IPR005821">
    <property type="entry name" value="Ion_trans_dom"/>
</dbReference>
<dbReference type="Proteomes" id="UP001209878">
    <property type="component" value="Unassembled WGS sequence"/>
</dbReference>
<dbReference type="Pfam" id="PF00520">
    <property type="entry name" value="Ion_trans"/>
    <property type="match status" value="1"/>
</dbReference>
<accession>A0AAD9P8H3</accession>
<evidence type="ECO:0000256" key="8">
    <source>
        <dbReference type="ARBA" id="ARBA00022989"/>
    </source>
</evidence>
<evidence type="ECO:0000313" key="14">
    <source>
        <dbReference type="EMBL" id="KAK2190109.1"/>
    </source>
</evidence>
<dbReference type="GO" id="GO:0051260">
    <property type="term" value="P:protein homooligomerization"/>
    <property type="evidence" value="ECO:0007669"/>
    <property type="project" value="InterPro"/>
</dbReference>
<proteinExistence type="predicted"/>
<feature type="domain" description="BTB" evidence="13">
    <location>
        <begin position="1"/>
        <end position="99"/>
    </location>
</feature>
<dbReference type="GO" id="GO:0008076">
    <property type="term" value="C:voltage-gated potassium channel complex"/>
    <property type="evidence" value="ECO:0007669"/>
    <property type="project" value="InterPro"/>
</dbReference>
<comment type="subcellular location">
    <subcellularLocation>
        <location evidence="1">Membrane</location>
        <topology evidence="1">Multi-pass membrane protein</topology>
    </subcellularLocation>
</comment>
<dbReference type="GO" id="GO:0001508">
    <property type="term" value="P:action potential"/>
    <property type="evidence" value="ECO:0007669"/>
    <property type="project" value="TreeGrafter"/>
</dbReference>
<dbReference type="PRINTS" id="PR01491">
    <property type="entry name" value="KVCHANNEL"/>
</dbReference>
<keyword evidence="9" id="KW-0406">Ion transport</keyword>
<dbReference type="EMBL" id="JAODUO010000088">
    <property type="protein sequence ID" value="KAK2190109.1"/>
    <property type="molecule type" value="Genomic_DNA"/>
</dbReference>
<evidence type="ECO:0000313" key="15">
    <source>
        <dbReference type="Proteomes" id="UP001209878"/>
    </source>
</evidence>
<dbReference type="SMART" id="SM00225">
    <property type="entry name" value="BTB"/>
    <property type="match status" value="1"/>
</dbReference>
<feature type="transmembrane region" description="Helical" evidence="12">
    <location>
        <begin position="252"/>
        <end position="273"/>
    </location>
</feature>
<dbReference type="InterPro" id="IPR011333">
    <property type="entry name" value="SKP1/BTB/POZ_sf"/>
</dbReference>
<keyword evidence="6" id="KW-0851">Voltage-gated channel</keyword>
<feature type="transmembrane region" description="Helical" evidence="12">
    <location>
        <begin position="218"/>
        <end position="240"/>
    </location>
</feature>
<sequence length="463" mass="53198">MVLNIGGTCFQTNKGTLEKWPHSRLARLDTSSPNYRPDRGDYFFDRDPHMFTYIMDFYRNDTLHFAHNLCDSVVRRELHYWGIDEENVSPCCWGFVTQHGEHRATDDLLCEALDLDEIYALSKDKPMWHRAIAPWWTFLDDSASSDAALVSNWETSSCFALLQNYSYWIAFALLLSTLNIIFSTWDPFRVPARYSRVHFNVTNNPKLMRFETTDPHPVLVVLDIALTGFFLGEFIIKCIVCPKVHTFFENSLNVIEIVAVFPKVIVLALRYGFPDLANHRQLYLAYYFLTMFEVFRVARLFNFGKHYVGLRILMVTMHASASETFFLVFLMFVGAVVFGVAIYHCEIRSLHTMADMHTGAYWAFNTMTTVGYGDVVPVTFQGRALAIVCSLLGLLITGLAIPIIANSFDRYYSQARLMLMRQRLGCPIDPMYPVDVDADDTELMAKVLSDRMVGLAGFRLQYE</sequence>
<dbReference type="InterPro" id="IPR003968">
    <property type="entry name" value="K_chnl_volt-dep_Kv"/>
</dbReference>
<dbReference type="PANTHER" id="PTHR11537">
    <property type="entry name" value="VOLTAGE-GATED POTASSIUM CHANNEL"/>
    <property type="match status" value="1"/>
</dbReference>
<dbReference type="PANTHER" id="PTHR11537:SF252">
    <property type="entry name" value="POTASSIUM VOLTAGE-GATED CHANNEL PROTEIN SHAW"/>
    <property type="match status" value="1"/>
</dbReference>
<dbReference type="Pfam" id="PF02214">
    <property type="entry name" value="BTB_2"/>
    <property type="match status" value="1"/>
</dbReference>
<evidence type="ECO:0000256" key="4">
    <source>
        <dbReference type="ARBA" id="ARBA00022692"/>
    </source>
</evidence>
<evidence type="ECO:0000256" key="6">
    <source>
        <dbReference type="ARBA" id="ARBA00022882"/>
    </source>
</evidence>
<name>A0AAD9P8H3_RIDPI</name>
<comment type="caution">
    <text evidence="14">The sequence shown here is derived from an EMBL/GenBank/DDBJ whole genome shotgun (WGS) entry which is preliminary data.</text>
</comment>
<dbReference type="PRINTS" id="PR01498">
    <property type="entry name" value="SHAWCHANNEL"/>
</dbReference>
<organism evidence="14 15">
    <name type="scientific">Ridgeia piscesae</name>
    <name type="common">Tubeworm</name>
    <dbReference type="NCBI Taxonomy" id="27915"/>
    <lineage>
        <taxon>Eukaryota</taxon>
        <taxon>Metazoa</taxon>
        <taxon>Spiralia</taxon>
        <taxon>Lophotrochozoa</taxon>
        <taxon>Annelida</taxon>
        <taxon>Polychaeta</taxon>
        <taxon>Sedentaria</taxon>
        <taxon>Canalipalpata</taxon>
        <taxon>Sabellida</taxon>
        <taxon>Siboglinidae</taxon>
        <taxon>Ridgeia</taxon>
    </lineage>
</organism>
<dbReference type="AlphaFoldDB" id="A0AAD9P8H3"/>
<evidence type="ECO:0000256" key="2">
    <source>
        <dbReference type="ARBA" id="ARBA00022448"/>
    </source>
</evidence>
<dbReference type="PRINTS" id="PR00169">
    <property type="entry name" value="KCHANNEL"/>
</dbReference>
<keyword evidence="3" id="KW-0633">Potassium transport</keyword>
<evidence type="ECO:0000256" key="11">
    <source>
        <dbReference type="ARBA" id="ARBA00023303"/>
    </source>
</evidence>
<dbReference type="Gene3D" id="1.20.120.350">
    <property type="entry name" value="Voltage-gated potassium channels. Chain C"/>
    <property type="match status" value="1"/>
</dbReference>
<keyword evidence="2" id="KW-0813">Transport</keyword>
<evidence type="ECO:0000256" key="5">
    <source>
        <dbReference type="ARBA" id="ARBA00022826"/>
    </source>
</evidence>
<feature type="transmembrane region" description="Helical" evidence="12">
    <location>
        <begin position="324"/>
        <end position="343"/>
    </location>
</feature>
<evidence type="ECO:0000256" key="10">
    <source>
        <dbReference type="ARBA" id="ARBA00023136"/>
    </source>
</evidence>
<dbReference type="SUPFAM" id="SSF54695">
    <property type="entry name" value="POZ domain"/>
    <property type="match status" value="1"/>
</dbReference>
<keyword evidence="11" id="KW-0407">Ion channel</keyword>
<dbReference type="InterPro" id="IPR000210">
    <property type="entry name" value="BTB/POZ_dom"/>
</dbReference>
<evidence type="ECO:0000256" key="1">
    <source>
        <dbReference type="ARBA" id="ARBA00004141"/>
    </source>
</evidence>
<keyword evidence="10 12" id="KW-0472">Membrane</keyword>
<dbReference type="GO" id="GO:0005251">
    <property type="term" value="F:delayed rectifier potassium channel activity"/>
    <property type="evidence" value="ECO:0007669"/>
    <property type="project" value="TreeGrafter"/>
</dbReference>
<evidence type="ECO:0000259" key="13">
    <source>
        <dbReference type="SMART" id="SM00225"/>
    </source>
</evidence>
<feature type="transmembrane region" description="Helical" evidence="12">
    <location>
        <begin position="384"/>
        <end position="408"/>
    </location>
</feature>
<keyword evidence="4 12" id="KW-0812">Transmembrane</keyword>
<evidence type="ECO:0000256" key="7">
    <source>
        <dbReference type="ARBA" id="ARBA00022958"/>
    </source>
</evidence>
<dbReference type="InterPro" id="IPR028325">
    <property type="entry name" value="VG_K_chnl"/>
</dbReference>